<evidence type="ECO:0000256" key="5">
    <source>
        <dbReference type="SAM" id="SignalP"/>
    </source>
</evidence>
<accession>A0ABQ4N0F1</accession>
<dbReference type="Gene3D" id="3.40.190.10">
    <property type="entry name" value="Periplasmic binding protein-like II"/>
    <property type="match status" value="2"/>
</dbReference>
<evidence type="ECO:0000256" key="2">
    <source>
        <dbReference type="ARBA" id="ARBA00022448"/>
    </source>
</evidence>
<dbReference type="Proteomes" id="UP000680304">
    <property type="component" value="Unassembled WGS sequence"/>
</dbReference>
<sequence>MKKINVVVTVILAFAMLLSACAVPGQRGSALSKPTDAAGKPADQNAQSAGSGKSADGQVISIALHDSPWLPAVQAMAPVYEQQTGHKIDLHVFPYNGLYEKLVTASAVKHSEFDLVFMDQGWLPMLYSVDYITPINEVDPNYNPDPEILEYDYFTRWNKEKQYPTADGTLMTLPINGNLQLLFYRTDILEELGVAPPKTWEEVESIAQKVHDPKNNIYGFVTGGQTGNRVAYDFLPFLYSHGGSLFADAASGDLTVTIHNDAGKRAVDTWLNLMTKYGPPNIGDVTQADVMSYLTTGKVAMGLTVAAQYSFMDNPKYSVVQNKIGYVVPPAGEGGNPASVSGPFLMGIPRGSDNKEAALDFMKWITSKEVQIEYAKAGAVPIRSDVYDSEIADLPELRYLKAMKEAAKYSVSRPGVTIYPQFEDILGLYLNKALIGQISGEEALAKIAEEASKIAK</sequence>
<dbReference type="SUPFAM" id="SSF53850">
    <property type="entry name" value="Periplasmic binding protein-like II"/>
    <property type="match status" value="1"/>
</dbReference>
<name>A0ABQ4N0F1_9BACL</name>
<keyword evidence="2" id="KW-0813">Transport</keyword>
<dbReference type="PANTHER" id="PTHR43649:SF34">
    <property type="entry name" value="ABC TRANSPORTER PERIPLASMIC-BINDING PROTEIN YCJN-RELATED"/>
    <property type="match status" value="1"/>
</dbReference>
<protein>
    <submittedName>
        <fullName evidence="6">ABC transporter substrate-binding protein</fullName>
    </submittedName>
</protein>
<dbReference type="PANTHER" id="PTHR43649">
    <property type="entry name" value="ARABINOSE-BINDING PROTEIN-RELATED"/>
    <property type="match status" value="1"/>
</dbReference>
<evidence type="ECO:0000313" key="7">
    <source>
        <dbReference type="Proteomes" id="UP000680304"/>
    </source>
</evidence>
<evidence type="ECO:0000313" key="6">
    <source>
        <dbReference type="EMBL" id="GIQ61648.1"/>
    </source>
</evidence>
<dbReference type="RefSeq" id="WP_213526881.1">
    <property type="nucleotide sequence ID" value="NZ_BOVJ01000006.1"/>
</dbReference>
<feature type="region of interest" description="Disordered" evidence="4">
    <location>
        <begin position="30"/>
        <end position="54"/>
    </location>
</feature>
<dbReference type="EMBL" id="BOVJ01000006">
    <property type="protein sequence ID" value="GIQ61648.1"/>
    <property type="molecule type" value="Genomic_DNA"/>
</dbReference>
<organism evidence="6 7">
    <name type="scientific">Paenibacillus cisolokensis</name>
    <dbReference type="NCBI Taxonomy" id="1658519"/>
    <lineage>
        <taxon>Bacteria</taxon>
        <taxon>Bacillati</taxon>
        <taxon>Bacillota</taxon>
        <taxon>Bacilli</taxon>
        <taxon>Bacillales</taxon>
        <taxon>Paenibacillaceae</taxon>
        <taxon>Paenibacillus</taxon>
    </lineage>
</organism>
<keyword evidence="7" id="KW-1185">Reference proteome</keyword>
<comment type="similarity">
    <text evidence="1">Belongs to the bacterial solute-binding protein 1 family.</text>
</comment>
<keyword evidence="3 5" id="KW-0732">Signal</keyword>
<dbReference type="InterPro" id="IPR006059">
    <property type="entry name" value="SBP"/>
</dbReference>
<comment type="caution">
    <text evidence="6">The sequence shown here is derived from an EMBL/GenBank/DDBJ whole genome shotgun (WGS) entry which is preliminary data.</text>
</comment>
<reference evidence="6 7" key="1">
    <citation type="submission" date="2021-04" db="EMBL/GenBank/DDBJ databases">
        <title>Draft genome sequence of Paenibacillus cisolokensis, LC2-13A.</title>
        <authorList>
            <person name="Uke A."/>
            <person name="Chhe C."/>
            <person name="Baramee S."/>
            <person name="Kosugi A."/>
        </authorList>
    </citation>
    <scope>NUCLEOTIDE SEQUENCE [LARGE SCALE GENOMIC DNA]</scope>
    <source>
        <strain evidence="6 7">LC2-13A</strain>
    </source>
</reference>
<proteinExistence type="inferred from homology"/>
<dbReference type="InterPro" id="IPR050490">
    <property type="entry name" value="Bact_solute-bd_prot1"/>
</dbReference>
<evidence type="ECO:0000256" key="1">
    <source>
        <dbReference type="ARBA" id="ARBA00008520"/>
    </source>
</evidence>
<feature type="signal peptide" evidence="5">
    <location>
        <begin position="1"/>
        <end position="22"/>
    </location>
</feature>
<dbReference type="Pfam" id="PF01547">
    <property type="entry name" value="SBP_bac_1"/>
    <property type="match status" value="1"/>
</dbReference>
<feature type="chain" id="PRO_5045237334" evidence="5">
    <location>
        <begin position="23"/>
        <end position="456"/>
    </location>
</feature>
<evidence type="ECO:0000256" key="3">
    <source>
        <dbReference type="ARBA" id="ARBA00022729"/>
    </source>
</evidence>
<evidence type="ECO:0000256" key="4">
    <source>
        <dbReference type="SAM" id="MobiDB-lite"/>
    </source>
</evidence>
<dbReference type="PROSITE" id="PS51257">
    <property type="entry name" value="PROKAR_LIPOPROTEIN"/>
    <property type="match status" value="1"/>
</dbReference>
<gene>
    <name evidence="6" type="ORF">PACILC2_02160</name>
</gene>